<feature type="compositionally biased region" description="Polar residues" evidence="11">
    <location>
        <begin position="530"/>
        <end position="541"/>
    </location>
</feature>
<dbReference type="Pfam" id="PF01595">
    <property type="entry name" value="CNNM"/>
    <property type="match status" value="1"/>
</dbReference>
<comment type="caution">
    <text evidence="15">The sequence shown here is derived from an EMBL/GenBank/DDBJ whole genome shotgun (WGS) entry which is preliminary data.</text>
</comment>
<dbReference type="InterPro" id="IPR046342">
    <property type="entry name" value="CBS_dom_sf"/>
</dbReference>
<dbReference type="InterPro" id="IPR005170">
    <property type="entry name" value="Transptr-assoc_dom"/>
</dbReference>
<dbReference type="GeneID" id="301684700"/>
<dbReference type="CDD" id="cd04590">
    <property type="entry name" value="CBS_pair_CorC_HlyC_assoc"/>
    <property type="match status" value="1"/>
</dbReference>
<evidence type="ECO:0000259" key="13">
    <source>
        <dbReference type="PROSITE" id="PS51371"/>
    </source>
</evidence>
<organism evidence="15 16">
    <name type="scientific">Limnospira platensis NIES-46</name>
    <dbReference type="NCBI Taxonomy" id="1236695"/>
    <lineage>
        <taxon>Bacteria</taxon>
        <taxon>Bacillati</taxon>
        <taxon>Cyanobacteriota</taxon>
        <taxon>Cyanophyceae</taxon>
        <taxon>Oscillatoriophycideae</taxon>
        <taxon>Oscillatoriales</taxon>
        <taxon>Sirenicapillariaceae</taxon>
        <taxon>Limnospira</taxon>
    </lineage>
</organism>
<proteinExistence type="inferred from homology"/>
<dbReference type="InterPro" id="IPR036318">
    <property type="entry name" value="FAD-bd_PCMH-like_sf"/>
</dbReference>
<keyword evidence="3" id="KW-1003">Cell membrane</keyword>
<dbReference type="PROSITE" id="PS51846">
    <property type="entry name" value="CNNM"/>
    <property type="match status" value="1"/>
</dbReference>
<evidence type="ECO:0000256" key="8">
    <source>
        <dbReference type="ARBA" id="ARBA00023136"/>
    </source>
</evidence>
<keyword evidence="5" id="KW-0677">Repeat</keyword>
<dbReference type="InterPro" id="IPR002550">
    <property type="entry name" value="CNNM"/>
</dbReference>
<feature type="transmembrane region" description="Helical" evidence="12">
    <location>
        <begin position="30"/>
        <end position="52"/>
    </location>
</feature>
<dbReference type="InterPro" id="IPR044751">
    <property type="entry name" value="Ion_transp-like_CBS"/>
</dbReference>
<evidence type="ECO:0000256" key="1">
    <source>
        <dbReference type="ARBA" id="ARBA00004651"/>
    </source>
</evidence>
<comment type="similarity">
    <text evidence="2">Belongs to the UPF0053 family.</text>
</comment>
<evidence type="ECO:0000259" key="14">
    <source>
        <dbReference type="PROSITE" id="PS51846"/>
    </source>
</evidence>
<evidence type="ECO:0000256" key="12">
    <source>
        <dbReference type="SAM" id="Phobius"/>
    </source>
</evidence>
<dbReference type="SUPFAM" id="SSF56176">
    <property type="entry name" value="FAD-binding/transporter-associated domain-like"/>
    <property type="match status" value="1"/>
</dbReference>
<sequence>MLEMEMVFGQFSETSALADLSGLTLTAQDIFGRLLSVFLLIAINAFFVTAEFSMVSVRRSRISQLVDEGDLPALTVQHLQRRIDLLLSTTQFGITLSSLALGWIGESTMAVLIRQILTKIPLHQFQVAIAHSLAIPIVTFFMLAYLQIVLGELVPKSLALLYPEQIARMLAPSSLAIARFFKPFVWCLNQSTRFLLRLCGINYTGQPYTRVTPEELQLIITTSSESMGLEAEERQLLNNVFEFGDVLAEEIMIPRTSIVSLPSTATFQHLLEEMAVCNHSRYPITGESLDDILGILDFRDLAKPLAERQLSEETPILTWIRAARFISEQMLLSELLPLMQRSQQEMAIVVDEFGGTAGLVTINDLISEIIGDGSELAEHEDVNIQFVDDQTFLVQAQLSVEEINELLNLDLPLNEEYQTLGGFLTYYLQKIPAVGEVFTYKNIQFKVVLVVGPRLEQIQIYQSETETTSDADQTIAELLESGDSDDTGTDSLTAIDEISPPPDNHTSDSSDNSASEKTETDYTIAELLESGNSDDTGTDSLTAIDEISPPPDNHTSDSSDNSPSEKTEADHNRNP</sequence>
<evidence type="ECO:0008006" key="17">
    <source>
        <dbReference type="Google" id="ProtNLM"/>
    </source>
</evidence>
<evidence type="ECO:0000313" key="16">
    <source>
        <dbReference type="Proteomes" id="UP000326169"/>
    </source>
</evidence>
<keyword evidence="8 10" id="KW-0472">Membrane</keyword>
<dbReference type="Pfam" id="PF00571">
    <property type="entry name" value="CBS"/>
    <property type="match status" value="2"/>
</dbReference>
<dbReference type="Proteomes" id="UP000326169">
    <property type="component" value="Unassembled WGS sequence"/>
</dbReference>
<feature type="transmembrane region" description="Helical" evidence="12">
    <location>
        <begin position="125"/>
        <end position="146"/>
    </location>
</feature>
<evidence type="ECO:0000256" key="7">
    <source>
        <dbReference type="ARBA" id="ARBA00023122"/>
    </source>
</evidence>
<evidence type="ECO:0000256" key="6">
    <source>
        <dbReference type="ARBA" id="ARBA00022989"/>
    </source>
</evidence>
<dbReference type="SUPFAM" id="SSF54631">
    <property type="entry name" value="CBS-domain pair"/>
    <property type="match status" value="1"/>
</dbReference>
<keyword evidence="16" id="KW-1185">Reference proteome</keyword>
<evidence type="ECO:0000256" key="2">
    <source>
        <dbReference type="ARBA" id="ARBA00006337"/>
    </source>
</evidence>
<name>A0A5M3TBU4_LIMPL</name>
<evidence type="ECO:0000256" key="5">
    <source>
        <dbReference type="ARBA" id="ARBA00022737"/>
    </source>
</evidence>
<evidence type="ECO:0000256" key="10">
    <source>
        <dbReference type="PROSITE-ProRule" id="PRU01193"/>
    </source>
</evidence>
<dbReference type="Gene3D" id="3.30.465.10">
    <property type="match status" value="1"/>
</dbReference>
<dbReference type="PANTHER" id="PTHR43099:SF2">
    <property type="entry name" value="UPF0053 PROTEIN YRKA"/>
    <property type="match status" value="1"/>
</dbReference>
<feature type="compositionally biased region" description="Basic and acidic residues" evidence="11">
    <location>
        <begin position="563"/>
        <end position="575"/>
    </location>
</feature>
<dbReference type="EMBL" id="BIMW01000151">
    <property type="protein sequence ID" value="GCE95855.1"/>
    <property type="molecule type" value="Genomic_DNA"/>
</dbReference>
<keyword evidence="6 10" id="KW-1133">Transmembrane helix</keyword>
<dbReference type="PROSITE" id="PS51371">
    <property type="entry name" value="CBS"/>
    <property type="match status" value="2"/>
</dbReference>
<dbReference type="RefSeq" id="WP_126277472.1">
    <property type="nucleotide sequence ID" value="NZ_BIMW01000151.1"/>
</dbReference>
<reference evidence="15 16" key="1">
    <citation type="journal article" date="2019" name="J Genomics">
        <title>The Draft Genome of a Hydrogen-producing Cyanobacterium, Arthrospira platensis NIES-46.</title>
        <authorList>
            <person name="Suzuki S."/>
            <person name="Yamaguchi H."/>
            <person name="Kawachi M."/>
        </authorList>
    </citation>
    <scope>NUCLEOTIDE SEQUENCE [LARGE SCALE GENOMIC DNA]</scope>
    <source>
        <strain evidence="15 16">NIES-46</strain>
    </source>
</reference>
<dbReference type="Pfam" id="PF03471">
    <property type="entry name" value="CorC_HlyC"/>
    <property type="match status" value="1"/>
</dbReference>
<feature type="domain" description="CNNM transmembrane" evidence="14">
    <location>
        <begin position="26"/>
        <end position="233"/>
    </location>
</feature>
<evidence type="ECO:0000256" key="3">
    <source>
        <dbReference type="ARBA" id="ARBA00022475"/>
    </source>
</evidence>
<feature type="domain" description="CBS" evidence="13">
    <location>
        <begin position="252"/>
        <end position="312"/>
    </location>
</feature>
<gene>
    <name evidence="15" type="ORF">NIES46_39210</name>
</gene>
<evidence type="ECO:0000256" key="11">
    <source>
        <dbReference type="SAM" id="MobiDB-lite"/>
    </source>
</evidence>
<evidence type="ECO:0000256" key="9">
    <source>
        <dbReference type="PROSITE-ProRule" id="PRU00703"/>
    </source>
</evidence>
<protein>
    <recommendedName>
        <fullName evidence="17">HlyC/CorC family transporter</fullName>
    </recommendedName>
</protein>
<dbReference type="Gene3D" id="3.10.580.10">
    <property type="entry name" value="CBS-domain"/>
    <property type="match status" value="1"/>
</dbReference>
<evidence type="ECO:0000313" key="15">
    <source>
        <dbReference type="EMBL" id="GCE95855.1"/>
    </source>
</evidence>
<feature type="region of interest" description="Disordered" evidence="11">
    <location>
        <begin position="480"/>
        <end position="575"/>
    </location>
</feature>
<dbReference type="SMART" id="SM01091">
    <property type="entry name" value="CorC_HlyC"/>
    <property type="match status" value="1"/>
</dbReference>
<dbReference type="InterPro" id="IPR016169">
    <property type="entry name" value="FAD-bd_PCMH_sub2"/>
</dbReference>
<dbReference type="PANTHER" id="PTHR43099">
    <property type="entry name" value="UPF0053 PROTEIN YRKA"/>
    <property type="match status" value="1"/>
</dbReference>
<dbReference type="InterPro" id="IPR000644">
    <property type="entry name" value="CBS_dom"/>
</dbReference>
<keyword evidence="7 9" id="KW-0129">CBS domain</keyword>
<accession>A0A5M3TBU4</accession>
<comment type="subcellular location">
    <subcellularLocation>
        <location evidence="1">Cell membrane</location>
        <topology evidence="1">Multi-pass membrane protein</topology>
    </subcellularLocation>
</comment>
<keyword evidence="4 10" id="KW-0812">Transmembrane</keyword>
<evidence type="ECO:0000256" key="4">
    <source>
        <dbReference type="ARBA" id="ARBA00022692"/>
    </source>
</evidence>
<dbReference type="InterPro" id="IPR051676">
    <property type="entry name" value="UPF0053_domain"/>
</dbReference>
<feature type="domain" description="CBS" evidence="13">
    <location>
        <begin position="319"/>
        <end position="376"/>
    </location>
</feature>